<protein>
    <submittedName>
        <fullName evidence="2">Uncharacterized protein</fullName>
    </submittedName>
</protein>
<keyword evidence="3" id="KW-1185">Reference proteome</keyword>
<dbReference type="Proteomes" id="UP000008742">
    <property type="component" value="Segment"/>
</dbReference>
<name>F4YXL2_9CAUD</name>
<reference evidence="2 3" key="2">
    <citation type="journal article" date="2011" name="Virol. J.">
        <title>Complete genome sequence of a marine roseophage provides evidence into the evolution of gene transfer agents in alphaproteobacteria.</title>
        <authorList>
            <person name="Huang S."/>
            <person name="Zhang Y."/>
            <person name="Chen F."/>
            <person name="Jiao N."/>
        </authorList>
    </citation>
    <scope>NUCLEOTIDE SEQUENCE [LARGE SCALE GENOMIC DNA]</scope>
</reference>
<sequence length="91" mass="10611">MRTVPTEVVRPPERASVPDPQPVDLQEVDWVVLTPDTVPEDLEWVFIGLTPEDYERLSLNQAELLRWITEARWRLRYYRGELPADATPPRG</sequence>
<accession>F4YXL2</accession>
<evidence type="ECO:0000256" key="1">
    <source>
        <dbReference type="SAM" id="MobiDB-lite"/>
    </source>
</evidence>
<dbReference type="GeneID" id="10511739"/>
<organism evidence="2 3">
    <name type="scientific">Roseobacter phage RDJL Phi 1</name>
    <dbReference type="NCBI Taxonomy" id="562742"/>
    <lineage>
        <taxon>Viruses</taxon>
        <taxon>Duplodnaviria</taxon>
        <taxon>Heunggongvirae</taxon>
        <taxon>Uroviricota</taxon>
        <taxon>Caudoviricetes</taxon>
        <taxon>Xiamenvirus</taxon>
        <taxon>Xiamenvirus RDJL1</taxon>
    </lineage>
</organism>
<dbReference type="OrthoDB" id="32865at10239"/>
<feature type="region of interest" description="Disordered" evidence="1">
    <location>
        <begin position="1"/>
        <end position="21"/>
    </location>
</feature>
<gene>
    <name evidence="2" type="ORF">RDJLphi1_gp02</name>
</gene>
<reference evidence="2 3" key="1">
    <citation type="journal article" date="2009" name="Appl. Environ. Microbiol.">
        <title>Roseophage RDJL Phi1, infecting the aerobic anoxygenic phototrophic bacterium Roseobacter denitrificans OCh114.</title>
        <authorList>
            <person name="Zhang Y."/>
            <person name="Jiao N."/>
        </authorList>
    </citation>
    <scope>NUCLEOTIDE SEQUENCE [LARGE SCALE GENOMIC DNA]</scope>
</reference>
<dbReference type="KEGG" id="vg:10511739"/>
<evidence type="ECO:0000313" key="3">
    <source>
        <dbReference type="Proteomes" id="UP000008742"/>
    </source>
</evidence>
<dbReference type="EMBL" id="HM151342">
    <property type="protein sequence ID" value="ADK73404.1"/>
    <property type="molecule type" value="Genomic_DNA"/>
</dbReference>
<dbReference type="RefSeq" id="YP_004421770.1">
    <property type="nucleotide sequence ID" value="NC_015466.1"/>
</dbReference>
<proteinExistence type="predicted"/>
<evidence type="ECO:0000313" key="2">
    <source>
        <dbReference type="EMBL" id="ADK73404.1"/>
    </source>
</evidence>